<evidence type="ECO:0000256" key="9">
    <source>
        <dbReference type="ARBA" id="ARBA00023284"/>
    </source>
</evidence>
<keyword evidence="8" id="KW-1015">Disulfide bond</keyword>
<dbReference type="Proteomes" id="UP000221653">
    <property type="component" value="Unassembled WGS sequence"/>
</dbReference>
<evidence type="ECO:0000256" key="8">
    <source>
        <dbReference type="ARBA" id="ARBA00023157"/>
    </source>
</evidence>
<dbReference type="AlphaFoldDB" id="A0A2A9DKQ2"/>
<dbReference type="InterPro" id="IPR012932">
    <property type="entry name" value="VKOR"/>
</dbReference>
<comment type="caution">
    <text evidence="13">The sequence shown here is derived from an EMBL/GenBank/DDBJ whole genome shotgun (WGS) entry which is preliminary data.</text>
</comment>
<keyword evidence="4" id="KW-0874">Quinone</keyword>
<reference evidence="13 14" key="1">
    <citation type="submission" date="2017-10" db="EMBL/GenBank/DDBJ databases">
        <title>Sequencing the genomes of 1000 actinobacteria strains.</title>
        <authorList>
            <person name="Klenk H.-P."/>
        </authorList>
    </citation>
    <scope>NUCLEOTIDE SEQUENCE [LARGE SCALE GENOMIC DNA]</scope>
    <source>
        <strain evidence="13 14">DSM 20688</strain>
    </source>
</reference>
<feature type="transmembrane region" description="Helical" evidence="11">
    <location>
        <begin position="117"/>
        <end position="142"/>
    </location>
</feature>
<evidence type="ECO:0000256" key="5">
    <source>
        <dbReference type="ARBA" id="ARBA00022989"/>
    </source>
</evidence>
<accession>A0A2A9DKQ2</accession>
<dbReference type="EMBL" id="PDJF01000001">
    <property type="protein sequence ID" value="PFG27183.1"/>
    <property type="molecule type" value="Genomic_DNA"/>
</dbReference>
<keyword evidence="6" id="KW-0560">Oxidoreductase</keyword>
<evidence type="ECO:0000256" key="4">
    <source>
        <dbReference type="ARBA" id="ARBA00022719"/>
    </source>
</evidence>
<feature type="transmembrane region" description="Helical" evidence="11">
    <location>
        <begin position="92"/>
        <end position="111"/>
    </location>
</feature>
<feature type="domain" description="Vitamin K epoxide reductase" evidence="12">
    <location>
        <begin position="28"/>
        <end position="169"/>
    </location>
</feature>
<comment type="subcellular location">
    <subcellularLocation>
        <location evidence="1">Membrane</location>
        <topology evidence="1">Multi-pass membrane protein</topology>
    </subcellularLocation>
</comment>
<sequence>MTSQYPVATHEHTAAPTPPTLETRPKPPLWLGIIFTVCGLWGLVPSARVLLDQIAGLKDPNFVAVCDYNAVFSCTDVMRSDAATTFGISNSFYGLAGFGAVAALGVAMLAGARFAGWLWFLIGVGMTVVVGFCMYLAAHAIFTLGALCTNCIQIWAAAIILFCATVGFTFPAYGGDNAMTRAAGKWWWALAVVWMVVIGVTMLVVFRDFFFN</sequence>
<dbReference type="InterPro" id="IPR038354">
    <property type="entry name" value="VKOR_sf"/>
</dbReference>
<evidence type="ECO:0000313" key="14">
    <source>
        <dbReference type="Proteomes" id="UP000221653"/>
    </source>
</evidence>
<evidence type="ECO:0000256" key="1">
    <source>
        <dbReference type="ARBA" id="ARBA00004141"/>
    </source>
</evidence>
<gene>
    <name evidence="13" type="ORF">ATK06_0233</name>
</gene>
<keyword evidence="7 11" id="KW-0472">Membrane</keyword>
<dbReference type="SMART" id="SM00756">
    <property type="entry name" value="VKc"/>
    <property type="match status" value="1"/>
</dbReference>
<evidence type="ECO:0000256" key="11">
    <source>
        <dbReference type="SAM" id="Phobius"/>
    </source>
</evidence>
<evidence type="ECO:0000256" key="10">
    <source>
        <dbReference type="SAM" id="MobiDB-lite"/>
    </source>
</evidence>
<evidence type="ECO:0000259" key="12">
    <source>
        <dbReference type="SMART" id="SM00756"/>
    </source>
</evidence>
<keyword evidence="3 11" id="KW-0812">Transmembrane</keyword>
<feature type="transmembrane region" description="Helical" evidence="11">
    <location>
        <begin position="154"/>
        <end position="174"/>
    </location>
</feature>
<organism evidence="13 14">
    <name type="scientific">Corynebacterium renale</name>
    <dbReference type="NCBI Taxonomy" id="1724"/>
    <lineage>
        <taxon>Bacteria</taxon>
        <taxon>Bacillati</taxon>
        <taxon>Actinomycetota</taxon>
        <taxon>Actinomycetes</taxon>
        <taxon>Mycobacteriales</taxon>
        <taxon>Corynebacteriaceae</taxon>
        <taxon>Corynebacterium</taxon>
    </lineage>
</organism>
<dbReference type="RefSeq" id="WP_083986193.1">
    <property type="nucleotide sequence ID" value="NZ_LDYE01000011.1"/>
</dbReference>
<keyword evidence="9" id="KW-0676">Redox-active center</keyword>
<evidence type="ECO:0000256" key="3">
    <source>
        <dbReference type="ARBA" id="ARBA00022692"/>
    </source>
</evidence>
<feature type="transmembrane region" description="Helical" evidence="11">
    <location>
        <begin position="29"/>
        <end position="51"/>
    </location>
</feature>
<dbReference type="GO" id="GO:0016491">
    <property type="term" value="F:oxidoreductase activity"/>
    <property type="evidence" value="ECO:0007669"/>
    <property type="project" value="UniProtKB-KW"/>
</dbReference>
<dbReference type="Pfam" id="PF07884">
    <property type="entry name" value="VKOR"/>
    <property type="match status" value="1"/>
</dbReference>
<feature type="region of interest" description="Disordered" evidence="10">
    <location>
        <begin position="1"/>
        <end position="21"/>
    </location>
</feature>
<keyword evidence="14" id="KW-1185">Reference proteome</keyword>
<dbReference type="STRING" id="1724.GCA_001044175_00353"/>
<name>A0A2A9DKQ2_9CORY</name>
<protein>
    <submittedName>
        <fullName evidence="13">Putative membrane protein</fullName>
    </submittedName>
</protein>
<evidence type="ECO:0000256" key="7">
    <source>
        <dbReference type="ARBA" id="ARBA00023136"/>
    </source>
</evidence>
<feature type="transmembrane region" description="Helical" evidence="11">
    <location>
        <begin position="186"/>
        <end position="206"/>
    </location>
</feature>
<dbReference type="GO" id="GO:0048038">
    <property type="term" value="F:quinone binding"/>
    <property type="evidence" value="ECO:0007669"/>
    <property type="project" value="UniProtKB-KW"/>
</dbReference>
<dbReference type="Gene3D" id="1.20.1440.130">
    <property type="entry name" value="VKOR domain"/>
    <property type="match status" value="1"/>
</dbReference>
<evidence type="ECO:0000256" key="2">
    <source>
        <dbReference type="ARBA" id="ARBA00006214"/>
    </source>
</evidence>
<dbReference type="GO" id="GO:0016020">
    <property type="term" value="C:membrane"/>
    <property type="evidence" value="ECO:0007669"/>
    <property type="project" value="UniProtKB-SubCell"/>
</dbReference>
<comment type="similarity">
    <text evidence="2">Belongs to the VKOR family.</text>
</comment>
<evidence type="ECO:0000256" key="6">
    <source>
        <dbReference type="ARBA" id="ARBA00023002"/>
    </source>
</evidence>
<keyword evidence="5 11" id="KW-1133">Transmembrane helix</keyword>
<evidence type="ECO:0000313" key="13">
    <source>
        <dbReference type="EMBL" id="PFG27183.1"/>
    </source>
</evidence>
<dbReference type="OrthoDB" id="9783799at2"/>
<proteinExistence type="inferred from homology"/>